<accession>A0A6P8HG33</accession>
<evidence type="ECO:0000313" key="3">
    <source>
        <dbReference type="Proteomes" id="UP000515163"/>
    </source>
</evidence>
<dbReference type="Pfam" id="PF15739">
    <property type="entry name" value="TSNAXIP1_N"/>
    <property type="match status" value="1"/>
</dbReference>
<dbReference type="InterPro" id="IPR032755">
    <property type="entry name" value="TSNAXIP1_N"/>
</dbReference>
<dbReference type="PANTHER" id="PTHR10292">
    <property type="entry name" value="CLATHRIN HEAVY CHAIN RELATED"/>
    <property type="match status" value="1"/>
</dbReference>
<sequence>MDSIRMPSHERTRSMDSITRFSTRKKIRIQQTVPSSDVSDIEKYIEDELRRLNFHPDTTRHDNYIVHKHAFDQLVDSKAVVYKPILSKIKAEFEDCIEALEKGKSQSVYLQGMVKALMVEKSTLRHFIRRGDELEEKVEKLRNFNSSLRGRIHAYQSERARRIASAEAKSLGAVKKHIKKTIPGLSLEELTDIPTLKRTLAKLDSQVIELQNASGTKFVERDRKMALKNKITQKEEYLVGLNDVNAKLKERCDVLKVVVEASKKALKNPDKDVHLYSVAVKALSEYGKTKYGKQSNALQQFLTFDDDDPIKKKEAERLIDYCDHFNNLFDFGQYEAAAIHAANSPFGILRNYETLIRFKQADTVEGGQTPLLTFCDALMATASAAQPLTQAMSVECIRCALSENRLDLATHWLAQGKLSYSIPLGEVLAEHCNCPKTCTCTCLPLAQTVFMQVNAHSRAAKCLCKQGKYITLLHYTKKHGNFESEDYKNLLKSNPSTELAQLMLTTKGHKKNSHVLSFAAVVSALLDKENHSQLVAVLKRLSSYDRLSLSSIVNRILYEADDNEMNADKWLEVVSICEEAGLYEVGVEILAAITIGEALNRASIAFSMDYIS</sequence>
<dbReference type="FunCoup" id="A0A6P8HG33">
    <property type="interactions" value="149"/>
</dbReference>
<dbReference type="KEGG" id="aten:116291716"/>
<evidence type="ECO:0000259" key="2">
    <source>
        <dbReference type="Pfam" id="PF15739"/>
    </source>
</evidence>
<gene>
    <name evidence="4" type="primary">LOC116291716</name>
</gene>
<dbReference type="SUPFAM" id="SSF48371">
    <property type="entry name" value="ARM repeat"/>
    <property type="match status" value="2"/>
</dbReference>
<proteinExistence type="predicted"/>
<reference evidence="4" key="1">
    <citation type="submission" date="2025-08" db="UniProtKB">
        <authorList>
            <consortium name="RefSeq"/>
        </authorList>
    </citation>
    <scope>IDENTIFICATION</scope>
    <source>
        <tissue evidence="4">Tentacle</tissue>
    </source>
</reference>
<protein>
    <submittedName>
        <fullName evidence="4">Clathrin heavy chain linker domain-containing protein 1-like</fullName>
    </submittedName>
</protein>
<dbReference type="PANTHER" id="PTHR10292:SF11">
    <property type="entry name" value="CLATHRIN HEAVY CHAIN LINKER DOMAIN-CONTAINING PROTEIN 1"/>
    <property type="match status" value="1"/>
</dbReference>
<evidence type="ECO:0000256" key="1">
    <source>
        <dbReference type="ARBA" id="ARBA00023054"/>
    </source>
</evidence>
<dbReference type="GeneID" id="116291716"/>
<dbReference type="OrthoDB" id="2113814at2759"/>
<dbReference type="InterPro" id="IPR016024">
    <property type="entry name" value="ARM-type_fold"/>
</dbReference>
<organism evidence="3 4">
    <name type="scientific">Actinia tenebrosa</name>
    <name type="common">Australian red waratah sea anemone</name>
    <dbReference type="NCBI Taxonomy" id="6105"/>
    <lineage>
        <taxon>Eukaryota</taxon>
        <taxon>Metazoa</taxon>
        <taxon>Cnidaria</taxon>
        <taxon>Anthozoa</taxon>
        <taxon>Hexacorallia</taxon>
        <taxon>Actiniaria</taxon>
        <taxon>Actiniidae</taxon>
        <taxon>Actinia</taxon>
    </lineage>
</organism>
<dbReference type="Pfam" id="PF13838">
    <property type="entry name" value="Clathrin_H_link"/>
    <property type="match status" value="1"/>
</dbReference>
<dbReference type="RefSeq" id="XP_031554786.1">
    <property type="nucleotide sequence ID" value="XM_031698926.1"/>
</dbReference>
<feature type="domain" description="Translin-associated factor X-interacting protein 1 N-terminal" evidence="2">
    <location>
        <begin position="42"/>
        <end position="146"/>
    </location>
</feature>
<keyword evidence="1" id="KW-0175">Coiled coil</keyword>
<dbReference type="Proteomes" id="UP000515163">
    <property type="component" value="Unplaced"/>
</dbReference>
<keyword evidence="3" id="KW-1185">Reference proteome</keyword>
<dbReference type="AlphaFoldDB" id="A0A6P8HG33"/>
<evidence type="ECO:0000313" key="4">
    <source>
        <dbReference type="RefSeq" id="XP_031554786.1"/>
    </source>
</evidence>
<dbReference type="InParanoid" id="A0A6P8HG33"/>
<dbReference type="Gene3D" id="1.25.40.30">
    <property type="match status" value="1"/>
</dbReference>
<name>A0A6P8HG33_ACTTE</name>
<dbReference type="InterPro" id="IPR012331">
    <property type="entry name" value="Clathrin_H-chain_linker"/>
</dbReference>